<dbReference type="InterPro" id="IPR041698">
    <property type="entry name" value="Methyltransf_25"/>
</dbReference>
<sequence length="226" mass="25309">MATILRTWSYRYPLLYDAIARLSALAVGGEARFRQLPLQGLDITPSTPVLDLCCGAGQTSRFLARRSRQVVGLDISPVAIAAARACVPEVEFVRGRAEALPFAAEHFTIVHTSAALHEMAPRQREQILREAYRVLQPGGRLTFIDFHRPRNWLMKPGLWLFLWLFETETSWQFIAADLMRELIELGFVSPQRTLHAGGSLQVVLAQKPLTASRSAADATTREENLK</sequence>
<proteinExistence type="predicted"/>
<dbReference type="GO" id="GO:0032259">
    <property type="term" value="P:methylation"/>
    <property type="evidence" value="ECO:0007669"/>
    <property type="project" value="UniProtKB-KW"/>
</dbReference>
<dbReference type="InterPro" id="IPR029063">
    <property type="entry name" value="SAM-dependent_MTases_sf"/>
</dbReference>
<keyword evidence="2" id="KW-0830">Ubiquinone</keyword>
<dbReference type="RefSeq" id="WP_022605904.1">
    <property type="nucleotide sequence ID" value="NZ_ASSJ01000035.1"/>
</dbReference>
<dbReference type="GO" id="GO:0008425">
    <property type="term" value="F:2-methoxy-6-polyprenyl-1,4-benzoquinol methyltransferase activity"/>
    <property type="evidence" value="ECO:0007669"/>
    <property type="project" value="UniProtKB-EC"/>
</dbReference>
<dbReference type="Proteomes" id="UP000016960">
    <property type="component" value="Unassembled WGS sequence"/>
</dbReference>
<dbReference type="Gene3D" id="3.40.50.150">
    <property type="entry name" value="Vaccinia Virus protein VP39"/>
    <property type="match status" value="1"/>
</dbReference>
<keyword evidence="2" id="KW-0808">Transferase</keyword>
<dbReference type="CDD" id="cd02440">
    <property type="entry name" value="AdoMet_MTases"/>
    <property type="match status" value="1"/>
</dbReference>
<feature type="domain" description="Methyltransferase" evidence="1">
    <location>
        <begin position="49"/>
        <end position="139"/>
    </location>
</feature>
<comment type="caution">
    <text evidence="2">The sequence shown here is derived from an EMBL/GenBank/DDBJ whole genome shotgun (WGS) entry which is preliminary data.</text>
</comment>
<organism evidence="2 3">
    <name type="scientific">Rubidibacter lacunae KORDI 51-2</name>
    <dbReference type="NCBI Taxonomy" id="582515"/>
    <lineage>
        <taxon>Bacteria</taxon>
        <taxon>Bacillati</taxon>
        <taxon>Cyanobacteriota</taxon>
        <taxon>Cyanophyceae</taxon>
        <taxon>Oscillatoriophycideae</taxon>
        <taxon>Chroococcales</taxon>
        <taxon>Aphanothecaceae</taxon>
        <taxon>Rubidibacter</taxon>
    </lineage>
</organism>
<dbReference type="PATRIC" id="fig|582515.4.peg.1516"/>
<evidence type="ECO:0000259" key="1">
    <source>
        <dbReference type="Pfam" id="PF13649"/>
    </source>
</evidence>
<keyword evidence="3" id="KW-1185">Reference proteome</keyword>
<dbReference type="eggNOG" id="COG2226">
    <property type="taxonomic scope" value="Bacteria"/>
</dbReference>
<protein>
    <submittedName>
        <fullName evidence="2">Methylase involved in ubiquinone/menaquinone biosynthesis</fullName>
        <ecNumber evidence="2">2.1.1.163</ecNumber>
        <ecNumber evidence="2">2.1.1.201</ecNumber>
    </submittedName>
</protein>
<dbReference type="GO" id="GO:0043770">
    <property type="term" value="F:demethylmenaquinone methyltransferase activity"/>
    <property type="evidence" value="ECO:0007669"/>
    <property type="project" value="UniProtKB-EC"/>
</dbReference>
<dbReference type="PANTHER" id="PTHR43591">
    <property type="entry name" value="METHYLTRANSFERASE"/>
    <property type="match status" value="1"/>
</dbReference>
<dbReference type="InParanoid" id="U5DBW9"/>
<dbReference type="EMBL" id="ASSJ01000035">
    <property type="protein sequence ID" value="ERN42023.1"/>
    <property type="molecule type" value="Genomic_DNA"/>
</dbReference>
<dbReference type="EC" id="2.1.1.201" evidence="2"/>
<dbReference type="OrthoDB" id="421066at2"/>
<dbReference type="SUPFAM" id="SSF53335">
    <property type="entry name" value="S-adenosyl-L-methionine-dependent methyltransferases"/>
    <property type="match status" value="1"/>
</dbReference>
<evidence type="ECO:0000313" key="2">
    <source>
        <dbReference type="EMBL" id="ERN42023.1"/>
    </source>
</evidence>
<dbReference type="STRING" id="582515.KR51_00013570"/>
<keyword evidence="2" id="KW-0489">Methyltransferase</keyword>
<evidence type="ECO:0000313" key="3">
    <source>
        <dbReference type="Proteomes" id="UP000016960"/>
    </source>
</evidence>
<dbReference type="Pfam" id="PF13649">
    <property type="entry name" value="Methyltransf_25"/>
    <property type="match status" value="1"/>
</dbReference>
<dbReference type="AlphaFoldDB" id="U5DBW9"/>
<reference evidence="2 3" key="1">
    <citation type="submission" date="2013-05" db="EMBL/GenBank/DDBJ databases">
        <title>Draft genome sequence of Rubidibacter lacunae KORDI 51-2.</title>
        <authorList>
            <person name="Choi D.H."/>
            <person name="Noh J.H."/>
            <person name="Kwon K.-K."/>
            <person name="Lee J.-H."/>
            <person name="Ryu J.-Y."/>
        </authorList>
    </citation>
    <scope>NUCLEOTIDE SEQUENCE [LARGE SCALE GENOMIC DNA]</scope>
    <source>
        <strain evidence="2 3">KORDI 51-2</strain>
    </source>
</reference>
<accession>U5DBW9</accession>
<name>U5DBW9_9CHRO</name>
<dbReference type="EC" id="2.1.1.163" evidence="2"/>
<gene>
    <name evidence="2" type="ORF">KR51_00013570</name>
</gene>